<gene>
    <name evidence="3" type="ORF">OGAPHI_003636</name>
</gene>
<dbReference type="GO" id="GO:0003723">
    <property type="term" value="F:RNA binding"/>
    <property type="evidence" value="ECO:0007669"/>
    <property type="project" value="UniProtKB-UniRule"/>
</dbReference>
<keyword evidence="1" id="KW-0694">RNA-binding</keyword>
<dbReference type="OrthoDB" id="271862at2759"/>
<sequence length="938" mass="105540">MALYSNLDFQQHPPQSVQSVDSDRLIVTIPFNYTYFVKPEHTLHESLVHSDWRPVASDAVSAFPFFQNLASNALVCDNLEPLRRVVNHANDAYAASGIMVILNEFRGAEMKLTTSVIGNYASQREMNNVRLQIFRNYSEITSRKITIDFTKNNYCFTSIGKIKEELTLYLDEISIYNKCSIYIVPSKESVSKFDIVIIGSQDCCTVTENKVRLFIDNLNPLSHCDFIEIGALSLLPLIGGTEFSNFTNIVKKTHCHIYLPNLVPELYFNNSLDTEVQKPAIYITGLKSMVLLAQAMLSEIIDKIENTPFIKQISVMPIKRESLILFMEDPELLKNVMFGTGCFISVPSLGYSNSSGTGDTVSFQGNSIEDIEIAIEKFTNLMTSFYSAKYEFKTSGSSTADVSKLLSFNDSLSFGTNSIVSLAKLNDDYVFQFIGRSEGLKHASGPLSQFPPFLETKLLKSSIVYQIELSNKEKDFISGKKNGKIIKIMNMSSVSIKLLPFTDDNFIVEINCNDLMDSVLGLGLFEDELPTMLTFNVPESFHRQIIGVGGQTVQTIMRKFNVFIKFSNSFELNDASASDPNNLQASNFQQSFIRKNNVVIKCPSKNKTQVPLAKLELEKLMAKVMNSNYSCSVVKLNRSQWRLLTSTPFNYNLNANRTKPSNFITELEKTTNTYIKYPKLDHEEANQDTVSLEIYGIDNNSKVCCAELVKLLPYEYELKLLKSANFKDLTEAVKNVRNMLYHHAKRAQLEFINNIIVPLKLLYNVEVSLKSNKTTDSVILNFYPEAFGISSLSNERLNEEVQAEVGQTDKFGQMLENVKIFLKNQKFEVLGQTFKPCEFDIVTPDQRNEKENLSAKNDALEIADNGSVSTPATVVNKGLGLGFQQPMQPPSRFGINNKTVPTAEAPAQGSGSRFQKTFDKISPFNAPEFNFTPMSNTY</sequence>
<dbReference type="Pfam" id="PF00013">
    <property type="entry name" value="KH_1"/>
    <property type="match status" value="1"/>
</dbReference>
<reference evidence="3" key="2">
    <citation type="submission" date="2021-01" db="EMBL/GenBank/DDBJ databases">
        <authorList>
            <person name="Schikora-Tamarit M.A."/>
        </authorList>
    </citation>
    <scope>NUCLEOTIDE SEQUENCE</scope>
    <source>
        <strain evidence="3">CBS6075</strain>
    </source>
</reference>
<dbReference type="PROSITE" id="PS50084">
    <property type="entry name" value="KH_TYPE_1"/>
    <property type="match status" value="1"/>
</dbReference>
<organism evidence="3 4">
    <name type="scientific">Ogataea philodendri</name>
    <dbReference type="NCBI Taxonomy" id="1378263"/>
    <lineage>
        <taxon>Eukaryota</taxon>
        <taxon>Fungi</taxon>
        <taxon>Dikarya</taxon>
        <taxon>Ascomycota</taxon>
        <taxon>Saccharomycotina</taxon>
        <taxon>Pichiomycetes</taxon>
        <taxon>Pichiales</taxon>
        <taxon>Pichiaceae</taxon>
        <taxon>Ogataea</taxon>
    </lineage>
</organism>
<dbReference type="Proteomes" id="UP000769157">
    <property type="component" value="Unassembled WGS sequence"/>
</dbReference>
<evidence type="ECO:0000313" key="3">
    <source>
        <dbReference type="EMBL" id="KAH3665452.1"/>
    </source>
</evidence>
<dbReference type="InterPro" id="IPR004088">
    <property type="entry name" value="KH_dom_type_1"/>
</dbReference>
<dbReference type="InterPro" id="IPR036612">
    <property type="entry name" value="KH_dom_type_1_sf"/>
</dbReference>
<protein>
    <recommendedName>
        <fullName evidence="2">K Homology domain-containing protein</fullName>
    </recommendedName>
</protein>
<dbReference type="SUPFAM" id="SSF54791">
    <property type="entry name" value="Eukaryotic type KH-domain (KH-domain type I)"/>
    <property type="match status" value="1"/>
</dbReference>
<evidence type="ECO:0000313" key="4">
    <source>
        <dbReference type="Proteomes" id="UP000769157"/>
    </source>
</evidence>
<dbReference type="SMART" id="SM00322">
    <property type="entry name" value="KH"/>
    <property type="match status" value="2"/>
</dbReference>
<dbReference type="RefSeq" id="XP_046060656.1">
    <property type="nucleotide sequence ID" value="XM_046204631.1"/>
</dbReference>
<dbReference type="Gene3D" id="3.30.1370.10">
    <property type="entry name" value="K Homology domain, type 1"/>
    <property type="match status" value="1"/>
</dbReference>
<evidence type="ECO:0000259" key="2">
    <source>
        <dbReference type="SMART" id="SM00322"/>
    </source>
</evidence>
<accession>A0A9P8P560</accession>
<evidence type="ECO:0000256" key="1">
    <source>
        <dbReference type="PROSITE-ProRule" id="PRU00117"/>
    </source>
</evidence>
<dbReference type="AlphaFoldDB" id="A0A9P8P560"/>
<feature type="domain" description="K Homology" evidence="2">
    <location>
        <begin position="529"/>
        <end position="622"/>
    </location>
</feature>
<dbReference type="InterPro" id="IPR004087">
    <property type="entry name" value="KH_dom"/>
</dbReference>
<comment type="caution">
    <text evidence="3">The sequence shown here is derived from an EMBL/GenBank/DDBJ whole genome shotgun (WGS) entry which is preliminary data.</text>
</comment>
<feature type="domain" description="K Homology" evidence="2">
    <location>
        <begin position="207"/>
        <end position="302"/>
    </location>
</feature>
<keyword evidence="4" id="KW-1185">Reference proteome</keyword>
<dbReference type="GeneID" id="70235601"/>
<dbReference type="EMBL" id="JAEUBE010000295">
    <property type="protein sequence ID" value="KAH3665452.1"/>
    <property type="molecule type" value="Genomic_DNA"/>
</dbReference>
<reference evidence="3" key="1">
    <citation type="journal article" date="2021" name="Open Biol.">
        <title>Shared evolutionary footprints suggest mitochondrial oxidative damage underlies multiple complex I losses in fungi.</title>
        <authorList>
            <person name="Schikora-Tamarit M.A."/>
            <person name="Marcet-Houben M."/>
            <person name="Nosek J."/>
            <person name="Gabaldon T."/>
        </authorList>
    </citation>
    <scope>NUCLEOTIDE SEQUENCE</scope>
    <source>
        <strain evidence="3">CBS6075</strain>
    </source>
</reference>
<name>A0A9P8P560_9ASCO</name>
<proteinExistence type="predicted"/>